<sequence>MTTARVLAGLLAMAGVAHAQDRAPSVYTDGKVANFALPGHDYSSAGFESLSFWSGPNGKVINYEYGLKHDRVRLRNIGPGSDGQGFAVRFPNGLVLDIVPKGDALQVSDRKGNYSKTFQWQYDGPIDGRGTFCTPCVEEADAIDFVRRHFME</sequence>
<dbReference type="Proteomes" id="UP001595724">
    <property type="component" value="Unassembled WGS sequence"/>
</dbReference>
<feature type="signal peptide" evidence="1">
    <location>
        <begin position="1"/>
        <end position="19"/>
    </location>
</feature>
<comment type="caution">
    <text evidence="2">The sequence shown here is derived from an EMBL/GenBank/DDBJ whole genome shotgun (WGS) entry which is preliminary data.</text>
</comment>
<feature type="chain" id="PRO_5046516497" evidence="1">
    <location>
        <begin position="20"/>
        <end position="152"/>
    </location>
</feature>
<dbReference type="EMBL" id="JBHRYF010000001">
    <property type="protein sequence ID" value="MFC3658823.1"/>
    <property type="molecule type" value="Genomic_DNA"/>
</dbReference>
<dbReference type="RefSeq" id="WP_386705633.1">
    <property type="nucleotide sequence ID" value="NZ_JBHRYF010000001.1"/>
</dbReference>
<reference evidence="3" key="1">
    <citation type="journal article" date="2019" name="Int. J. Syst. Evol. Microbiol.">
        <title>The Global Catalogue of Microorganisms (GCM) 10K type strain sequencing project: providing services to taxonomists for standard genome sequencing and annotation.</title>
        <authorList>
            <consortium name="The Broad Institute Genomics Platform"/>
            <consortium name="The Broad Institute Genome Sequencing Center for Infectious Disease"/>
            <person name="Wu L."/>
            <person name="Ma J."/>
        </authorList>
    </citation>
    <scope>NUCLEOTIDE SEQUENCE [LARGE SCALE GENOMIC DNA]</scope>
    <source>
        <strain evidence="3">KCTC 42211</strain>
    </source>
</reference>
<keyword evidence="3" id="KW-1185">Reference proteome</keyword>
<keyword evidence="1" id="KW-0732">Signal</keyword>
<gene>
    <name evidence="2" type="ORF">ACFOM9_01865</name>
</gene>
<evidence type="ECO:0000313" key="2">
    <source>
        <dbReference type="EMBL" id="MFC3658823.1"/>
    </source>
</evidence>
<accession>A0ABV7UQ73</accession>
<evidence type="ECO:0000313" key="3">
    <source>
        <dbReference type="Proteomes" id="UP001595724"/>
    </source>
</evidence>
<evidence type="ECO:0000256" key="1">
    <source>
        <dbReference type="SAM" id="SignalP"/>
    </source>
</evidence>
<protein>
    <submittedName>
        <fullName evidence="2">Uncharacterized protein</fullName>
    </submittedName>
</protein>
<organism evidence="2 3">
    <name type="scientific">Luteimonas notoginsengisoli</name>
    <dbReference type="NCBI Taxonomy" id="1578200"/>
    <lineage>
        <taxon>Bacteria</taxon>
        <taxon>Pseudomonadati</taxon>
        <taxon>Pseudomonadota</taxon>
        <taxon>Gammaproteobacteria</taxon>
        <taxon>Lysobacterales</taxon>
        <taxon>Lysobacteraceae</taxon>
        <taxon>Luteimonas</taxon>
    </lineage>
</organism>
<name>A0ABV7UQ73_9GAMM</name>
<proteinExistence type="predicted"/>